<protein>
    <recommendedName>
        <fullName evidence="3">Peptidase C58 YopT-type domain-containing protein</fullName>
    </recommendedName>
</protein>
<evidence type="ECO:0000313" key="1">
    <source>
        <dbReference type="EMBL" id="MBR0670373.1"/>
    </source>
</evidence>
<keyword evidence="2" id="KW-1185">Reference proteome</keyword>
<organism evidence="1 2">
    <name type="scientific">Neoroseomonas soli</name>
    <dbReference type="NCBI Taxonomy" id="1081025"/>
    <lineage>
        <taxon>Bacteria</taxon>
        <taxon>Pseudomonadati</taxon>
        <taxon>Pseudomonadota</taxon>
        <taxon>Alphaproteobacteria</taxon>
        <taxon>Acetobacterales</taxon>
        <taxon>Acetobacteraceae</taxon>
        <taxon>Neoroseomonas</taxon>
    </lineage>
</organism>
<gene>
    <name evidence="1" type="ORF">GXW76_04250</name>
</gene>
<reference evidence="1" key="1">
    <citation type="submission" date="2020-01" db="EMBL/GenBank/DDBJ databases">
        <authorList>
            <person name="Rat A."/>
        </authorList>
    </citation>
    <scope>NUCLEOTIDE SEQUENCE</scope>
    <source>
        <strain evidence="1">LMG 31231</strain>
    </source>
</reference>
<dbReference type="SUPFAM" id="SSF54001">
    <property type="entry name" value="Cysteine proteinases"/>
    <property type="match status" value="1"/>
</dbReference>
<comment type="caution">
    <text evidence="1">The sequence shown here is derived from an EMBL/GenBank/DDBJ whole genome shotgun (WGS) entry which is preliminary data.</text>
</comment>
<accession>A0A9X9WT94</accession>
<dbReference type="EMBL" id="JAAEDM010000006">
    <property type="protein sequence ID" value="MBR0670373.1"/>
    <property type="molecule type" value="Genomic_DNA"/>
</dbReference>
<dbReference type="AlphaFoldDB" id="A0A9X9WT94"/>
<dbReference type="RefSeq" id="WP_211860740.1">
    <property type="nucleotide sequence ID" value="NZ_JAAEDM010000006.1"/>
</dbReference>
<dbReference type="Proteomes" id="UP001138751">
    <property type="component" value="Unassembled WGS sequence"/>
</dbReference>
<dbReference type="InterPro" id="IPR038765">
    <property type="entry name" value="Papain-like_cys_pep_sf"/>
</dbReference>
<proteinExistence type="predicted"/>
<sequence length="223" mass="24347">MHVDGFKKTFALDQGAVLSNDQVFQALYNAPLTDDKRGGICCGLSLIWLARRMMFHNESAEQRAAALVSMPGFSWGGKTQDIHNASPASGSGWADYLETMLSEALRVYVLRLVRPTISDGAHSNAAGDAAIMWAPARPAGSYVLHYIWLDMPGSANGCGHWTASYTSHGSFGRAGHFYHFDPNMGEHRVSTSDAETYLAGWVQAYDSGFSGIRYLCSVELTRN</sequence>
<evidence type="ECO:0000313" key="2">
    <source>
        <dbReference type="Proteomes" id="UP001138751"/>
    </source>
</evidence>
<evidence type="ECO:0008006" key="3">
    <source>
        <dbReference type="Google" id="ProtNLM"/>
    </source>
</evidence>
<name>A0A9X9WT94_9PROT</name>
<reference evidence="1" key="2">
    <citation type="journal article" date="2021" name="Syst. Appl. Microbiol.">
        <title>Roseomonas hellenica sp. nov., isolated from roots of wild-growing Alkanna tinctoria.</title>
        <authorList>
            <person name="Rat A."/>
            <person name="Naranjo H.D."/>
            <person name="Lebbe L."/>
            <person name="Cnockaert M."/>
            <person name="Krigas N."/>
            <person name="Grigoriadou K."/>
            <person name="Maloupa E."/>
            <person name="Willems A."/>
        </authorList>
    </citation>
    <scope>NUCLEOTIDE SEQUENCE</scope>
    <source>
        <strain evidence="1">LMG 31231</strain>
    </source>
</reference>
<dbReference type="Gene3D" id="3.90.70.20">
    <property type="match status" value="1"/>
</dbReference>